<comment type="subunit">
    <text evidence="2">Homotrimer.</text>
</comment>
<evidence type="ECO:0000256" key="12">
    <source>
        <dbReference type="PIRNR" id="PIRNR002595"/>
    </source>
</evidence>
<dbReference type="InterPro" id="IPR000232">
    <property type="entry name" value="HSF_DNA-bd"/>
</dbReference>
<dbReference type="SUPFAM" id="SSF46785">
    <property type="entry name" value="Winged helix' DNA-binding domain"/>
    <property type="match status" value="1"/>
</dbReference>
<comment type="caution">
    <text evidence="16">The sequence shown here is derived from an EMBL/GenBank/DDBJ whole genome shotgun (WGS) entry which is preliminary data.</text>
</comment>
<evidence type="ECO:0000256" key="11">
    <source>
        <dbReference type="ARBA" id="ARBA00061465"/>
    </source>
</evidence>
<dbReference type="Pfam" id="PF00072">
    <property type="entry name" value="Response_reg"/>
    <property type="match status" value="1"/>
</dbReference>
<evidence type="ECO:0000259" key="15">
    <source>
        <dbReference type="PROSITE" id="PS50110"/>
    </source>
</evidence>
<feature type="region of interest" description="Disordered" evidence="14">
    <location>
        <begin position="232"/>
        <end position="258"/>
    </location>
</feature>
<feature type="compositionally biased region" description="Basic and acidic residues" evidence="14">
    <location>
        <begin position="233"/>
        <end position="243"/>
    </location>
</feature>
<dbReference type="PRINTS" id="PR00056">
    <property type="entry name" value="HSFDOMAIN"/>
</dbReference>
<feature type="compositionally biased region" description="Low complexity" evidence="14">
    <location>
        <begin position="553"/>
        <end position="564"/>
    </location>
</feature>
<sequence>MPTMPESDMAGVAQGAGNNSSDFVSSFALYSSIRDRFVADGCMLHLANVMRTRNQVRKLYKMLEDPAYSEVVRWGDQNDSFVVLENEKFTKTILPKHFKHSNFASFVRQLNKYDFHKVRHNEENGQSPYGASAWEFKHPEFRADRKDNLDNIRRKAPAPRKAQNAEEQFSVQNQQVVVLSETLAATQQQVQQLQESYYEIINANKIFVDEILHLQKVVKAQHQVHNELITHLSKAEERRENRSNHSTPAYNSGQNLLSDGSEAPLELRRARDILSGLSIEHVADRDLNRMSVAFHQAGGSPESVGSSSMMGPPGAAGVTPFLHDPLSDMRHLVYPVGQNIGIDPFAPEHMNNIPYNRPGGDNGLPPTSDFNPAPSMAVNTPPGLQTASPWGSKKPVVLLVEDDRTCARIGSKFLSQHDCGVEVARDGLEAVNKVSGRQQPYDLIFMDIVMPQLDGVSATAMIRDMQPNTPIVAMTSNINQQDLEMYFQWGMRDVLAKPFTKEAESMLDPIYPNGGPAQPPTPGPYPNQAMGMAPLSATSSGPVTKFDTTPIQSPATSSSWHSPSQLPHPSPTIAQEHGGYLAAGSGAQMALTPGGTQKPQYVSGMMPQMAPAQQRMPLDGPPEKRQRLYGPPGSYNQ</sequence>
<keyword evidence="6" id="KW-0175">Coiled coil</keyword>
<dbReference type="PIRSF" id="PIRSF002595">
    <property type="entry name" value="RR_SKN7"/>
    <property type="match status" value="1"/>
</dbReference>
<dbReference type="InterPro" id="IPR036390">
    <property type="entry name" value="WH_DNA-bd_sf"/>
</dbReference>
<evidence type="ECO:0000256" key="5">
    <source>
        <dbReference type="ARBA" id="ARBA00023015"/>
    </source>
</evidence>
<dbReference type="Proteomes" id="UP000297716">
    <property type="component" value="Unassembled WGS sequence"/>
</dbReference>
<dbReference type="InterPro" id="IPR014402">
    <property type="entry name" value="Sig_transdc_resp-reg_Skn7"/>
</dbReference>
<feature type="domain" description="Response regulatory" evidence="15">
    <location>
        <begin position="396"/>
        <end position="512"/>
    </location>
</feature>
<keyword evidence="4" id="KW-0902">Two-component regulatory system</keyword>
<dbReference type="CDD" id="cd17546">
    <property type="entry name" value="REC_hyHK_CKI1_RcsC-like"/>
    <property type="match status" value="1"/>
</dbReference>
<dbReference type="PROSITE" id="PS50110">
    <property type="entry name" value="RESPONSE_REGULATORY"/>
    <property type="match status" value="1"/>
</dbReference>
<dbReference type="GO" id="GO:0006357">
    <property type="term" value="P:regulation of transcription by RNA polymerase II"/>
    <property type="evidence" value="ECO:0007669"/>
    <property type="project" value="UniProtKB-UniRule"/>
</dbReference>
<keyword evidence="8 12" id="KW-0804">Transcription</keyword>
<evidence type="ECO:0000256" key="13">
    <source>
        <dbReference type="PROSITE-ProRule" id="PRU00169"/>
    </source>
</evidence>
<dbReference type="Gene3D" id="1.10.10.10">
    <property type="entry name" value="Winged helix-like DNA-binding domain superfamily/Winged helix DNA-binding domain"/>
    <property type="match status" value="1"/>
</dbReference>
<feature type="modified residue" description="4-aspartylphosphate" evidence="13">
    <location>
        <position position="447"/>
    </location>
</feature>
<protein>
    <recommendedName>
        <fullName evidence="12">Transcription factor</fullName>
    </recommendedName>
</protein>
<dbReference type="Gene3D" id="3.40.50.2300">
    <property type="match status" value="1"/>
</dbReference>
<evidence type="ECO:0000256" key="14">
    <source>
        <dbReference type="SAM" id="MobiDB-lite"/>
    </source>
</evidence>
<dbReference type="SMART" id="SM00415">
    <property type="entry name" value="HSF"/>
    <property type="match status" value="1"/>
</dbReference>
<keyword evidence="7 12" id="KW-0238">DNA-binding</keyword>
<organism evidence="16 17">
    <name type="scientific">Xylaria hypoxylon</name>
    <dbReference type="NCBI Taxonomy" id="37992"/>
    <lineage>
        <taxon>Eukaryota</taxon>
        <taxon>Fungi</taxon>
        <taxon>Dikarya</taxon>
        <taxon>Ascomycota</taxon>
        <taxon>Pezizomycotina</taxon>
        <taxon>Sordariomycetes</taxon>
        <taxon>Xylariomycetidae</taxon>
        <taxon>Xylariales</taxon>
        <taxon>Xylariaceae</taxon>
        <taxon>Xylaria</taxon>
    </lineage>
</organism>
<name>A0A4Z0Z0E6_9PEZI</name>
<dbReference type="SUPFAM" id="SSF52172">
    <property type="entry name" value="CheY-like"/>
    <property type="match status" value="1"/>
</dbReference>
<evidence type="ECO:0000256" key="8">
    <source>
        <dbReference type="ARBA" id="ARBA00023163"/>
    </source>
</evidence>
<dbReference type="GO" id="GO:0003700">
    <property type="term" value="F:DNA-binding transcription factor activity"/>
    <property type="evidence" value="ECO:0007669"/>
    <property type="project" value="UniProtKB-UniRule"/>
</dbReference>
<evidence type="ECO:0000313" key="17">
    <source>
        <dbReference type="Proteomes" id="UP000297716"/>
    </source>
</evidence>
<keyword evidence="17" id="KW-1185">Reference proteome</keyword>
<dbReference type="PANTHER" id="PTHR10015:SF361">
    <property type="entry name" value="TRANSCRIPTION FACTOR SKN7"/>
    <property type="match status" value="1"/>
</dbReference>
<comment type="subcellular location">
    <subcellularLocation>
        <location evidence="1 12">Nucleus</location>
    </subcellularLocation>
</comment>
<keyword evidence="5 12" id="KW-0805">Transcription regulation</keyword>
<accession>A0A4Z0Z0E6</accession>
<dbReference type="EMBL" id="SKBN01000104">
    <property type="protein sequence ID" value="TGJ83096.1"/>
    <property type="molecule type" value="Genomic_DNA"/>
</dbReference>
<evidence type="ECO:0000256" key="2">
    <source>
        <dbReference type="ARBA" id="ARBA00011233"/>
    </source>
</evidence>
<dbReference type="SMART" id="SM00448">
    <property type="entry name" value="REC"/>
    <property type="match status" value="1"/>
</dbReference>
<dbReference type="InterPro" id="IPR036388">
    <property type="entry name" value="WH-like_DNA-bd_sf"/>
</dbReference>
<evidence type="ECO:0000256" key="6">
    <source>
        <dbReference type="ARBA" id="ARBA00023054"/>
    </source>
</evidence>
<evidence type="ECO:0000256" key="10">
    <source>
        <dbReference type="ARBA" id="ARBA00057149"/>
    </source>
</evidence>
<feature type="region of interest" description="Disordered" evidence="14">
    <location>
        <begin position="359"/>
        <end position="389"/>
    </location>
</feature>
<dbReference type="FunFam" id="1.10.10.10:FF:000380">
    <property type="entry name" value="Transcription factor SKN7"/>
    <property type="match status" value="1"/>
</dbReference>
<comment type="similarity">
    <text evidence="11">Belongs to the SKN7 family.</text>
</comment>
<gene>
    <name evidence="16" type="ORF">E0Z10_g5654</name>
</gene>
<dbReference type="GO" id="GO:0043565">
    <property type="term" value="F:sequence-specific DNA binding"/>
    <property type="evidence" value="ECO:0007669"/>
    <property type="project" value="InterPro"/>
</dbReference>
<evidence type="ECO:0000256" key="1">
    <source>
        <dbReference type="ARBA" id="ARBA00004123"/>
    </source>
</evidence>
<keyword evidence="9 12" id="KW-0539">Nucleus</keyword>
<dbReference type="InterPro" id="IPR001789">
    <property type="entry name" value="Sig_transdc_resp-reg_receiver"/>
</dbReference>
<dbReference type="GO" id="GO:0005634">
    <property type="term" value="C:nucleus"/>
    <property type="evidence" value="ECO:0007669"/>
    <property type="project" value="UniProtKB-SubCell"/>
</dbReference>
<dbReference type="Pfam" id="PF00447">
    <property type="entry name" value="HSF_DNA-bind"/>
    <property type="match status" value="1"/>
</dbReference>
<feature type="compositionally biased region" description="Polar residues" evidence="14">
    <location>
        <begin position="244"/>
        <end position="258"/>
    </location>
</feature>
<evidence type="ECO:0000256" key="7">
    <source>
        <dbReference type="ARBA" id="ARBA00023125"/>
    </source>
</evidence>
<feature type="compositionally biased region" description="Low complexity" evidence="14">
    <location>
        <begin position="605"/>
        <end position="617"/>
    </location>
</feature>
<feature type="region of interest" description="Disordered" evidence="14">
    <location>
        <begin position="507"/>
        <end position="637"/>
    </location>
</feature>
<dbReference type="AlphaFoldDB" id="A0A4Z0Z0E6"/>
<reference evidence="16 17" key="1">
    <citation type="submission" date="2019-03" db="EMBL/GenBank/DDBJ databases">
        <title>Draft genome sequence of Xylaria hypoxylon DSM 108379, a ubiquitous saprotrophic-parasitic fungi on hardwood.</title>
        <authorList>
            <person name="Buettner E."/>
            <person name="Leonhardt S."/>
            <person name="Gebauer A.M."/>
            <person name="Liers C."/>
            <person name="Hofrichter M."/>
            <person name="Kellner H."/>
        </authorList>
    </citation>
    <scope>NUCLEOTIDE SEQUENCE [LARGE SCALE GENOMIC DNA]</scope>
    <source>
        <strain evidence="16 17">DSM 108379</strain>
    </source>
</reference>
<comment type="function">
    <text evidence="10">Transcription factor that is part of a SLN1-YPD1-SKN7 two-component regulatory system, which controls gene expression in response to changes in the osmolarity of the extracellular environment. Under low osmotic conditions, phosphorylated and activated by the phosphorelay intermediate protein YPD1. Also activated in response to oxidative stress, independent on the two-component regulatory system. Regulates heat shock genes in response to oxidative stress and genes involved in cell wall integrity in response to osmotic changes.</text>
</comment>
<dbReference type="PANTHER" id="PTHR10015">
    <property type="entry name" value="HEAT SHOCK TRANSCRIPTION FACTOR"/>
    <property type="match status" value="1"/>
</dbReference>
<feature type="compositionally biased region" description="Polar residues" evidence="14">
    <location>
        <begin position="536"/>
        <end position="552"/>
    </location>
</feature>
<keyword evidence="3 13" id="KW-0597">Phosphoprotein</keyword>
<dbReference type="OrthoDB" id="424572at2759"/>
<evidence type="ECO:0000256" key="9">
    <source>
        <dbReference type="ARBA" id="ARBA00023242"/>
    </source>
</evidence>
<dbReference type="PROSITE" id="PS00434">
    <property type="entry name" value="HSF_DOMAIN"/>
    <property type="match status" value="1"/>
</dbReference>
<dbReference type="InterPro" id="IPR011006">
    <property type="entry name" value="CheY-like_superfamily"/>
</dbReference>
<proteinExistence type="inferred from homology"/>
<evidence type="ECO:0000256" key="4">
    <source>
        <dbReference type="ARBA" id="ARBA00023012"/>
    </source>
</evidence>
<evidence type="ECO:0000313" key="16">
    <source>
        <dbReference type="EMBL" id="TGJ83096.1"/>
    </source>
</evidence>
<evidence type="ECO:0000256" key="3">
    <source>
        <dbReference type="ARBA" id="ARBA00022553"/>
    </source>
</evidence>
<dbReference type="FunFam" id="3.40.50.2300:FF:000212">
    <property type="entry name" value="Stress response regulator/HFS transcription factor"/>
    <property type="match status" value="1"/>
</dbReference>
<dbReference type="STRING" id="37992.A0A4Z0Z0E6"/>
<dbReference type="GO" id="GO:0000156">
    <property type="term" value="F:phosphorelay response regulator activity"/>
    <property type="evidence" value="ECO:0007669"/>
    <property type="project" value="InterPro"/>
</dbReference>